<feature type="signal peptide" evidence="4">
    <location>
        <begin position="1"/>
        <end position="22"/>
    </location>
</feature>
<dbReference type="GO" id="GO:0007155">
    <property type="term" value="P:cell adhesion"/>
    <property type="evidence" value="ECO:0007669"/>
    <property type="project" value="InterPro"/>
</dbReference>
<evidence type="ECO:0000313" key="5">
    <source>
        <dbReference type="EMBL" id="TMQ52792.1"/>
    </source>
</evidence>
<dbReference type="Proteomes" id="UP000319829">
    <property type="component" value="Unassembled WGS sequence"/>
</dbReference>
<evidence type="ECO:0000256" key="2">
    <source>
        <dbReference type="ARBA" id="ARBA00022729"/>
    </source>
</evidence>
<dbReference type="InterPro" id="IPR050492">
    <property type="entry name" value="Bact_metal-bind_prot9"/>
</dbReference>
<organism evidence="5 6">
    <name type="scientific">Eiseniibacteriota bacterium</name>
    <dbReference type="NCBI Taxonomy" id="2212470"/>
    <lineage>
        <taxon>Bacteria</taxon>
        <taxon>Candidatus Eiseniibacteriota</taxon>
    </lineage>
</organism>
<dbReference type="PANTHER" id="PTHR42953">
    <property type="entry name" value="HIGH-AFFINITY ZINC UPTAKE SYSTEM PROTEIN ZNUA-RELATED"/>
    <property type="match status" value="1"/>
</dbReference>
<dbReference type="SUPFAM" id="SSF53807">
    <property type="entry name" value="Helical backbone' metal receptor"/>
    <property type="match status" value="1"/>
</dbReference>
<dbReference type="EMBL" id="VBOU01000094">
    <property type="protein sequence ID" value="TMQ52792.1"/>
    <property type="molecule type" value="Genomic_DNA"/>
</dbReference>
<dbReference type="GO" id="GO:0046872">
    <property type="term" value="F:metal ion binding"/>
    <property type="evidence" value="ECO:0007669"/>
    <property type="project" value="InterPro"/>
</dbReference>
<sequence length="305" mass="32654">MTLLPIAAAALIAMTGAGTASARPLNVVATTPDLAALAREIGGDAVAVVALAKPTEDPHFVDAKPSHIVTLHRADVLIEGGAELEIGWLPPLLESARNDKIAPGAPGRIVASQGIRLLEVPSTLDRSRGDVHALGNPHFLIDPLNVRIIAGEIAAHLAEVNPASAQLFQANLRTFDARLDAKTADWQKQLEPFRGAKIVTYHNDFVYLAERFNLEVVATLEPKPGISPSPAHLAEVIEKMKAEKARVILVQPYQNRKTAEAVARQTGAVVLDSAQQPGAYKDTATYFQLMDTLVRGLATAFKEKT</sequence>
<dbReference type="AlphaFoldDB" id="A0A538SN52"/>
<proteinExistence type="inferred from homology"/>
<protein>
    <submittedName>
        <fullName evidence="5">Zinc ABC transporter substrate-binding protein</fullName>
    </submittedName>
</protein>
<feature type="chain" id="PRO_5021855000" evidence="4">
    <location>
        <begin position="23"/>
        <end position="305"/>
    </location>
</feature>
<evidence type="ECO:0000256" key="1">
    <source>
        <dbReference type="ARBA" id="ARBA00022448"/>
    </source>
</evidence>
<comment type="similarity">
    <text evidence="3">Belongs to the bacterial solute-binding protein 9 family.</text>
</comment>
<evidence type="ECO:0000313" key="6">
    <source>
        <dbReference type="Proteomes" id="UP000319829"/>
    </source>
</evidence>
<dbReference type="PANTHER" id="PTHR42953:SF2">
    <property type="entry name" value="ADHESION PROTEIN"/>
    <property type="match status" value="1"/>
</dbReference>
<dbReference type="PRINTS" id="PR00690">
    <property type="entry name" value="ADHESNFAMILY"/>
</dbReference>
<dbReference type="InterPro" id="IPR006128">
    <property type="entry name" value="Lipoprotein_PsaA-like"/>
</dbReference>
<accession>A0A538SN52</accession>
<keyword evidence="2 4" id="KW-0732">Signal</keyword>
<evidence type="ECO:0000256" key="3">
    <source>
        <dbReference type="RuleBase" id="RU003512"/>
    </source>
</evidence>
<evidence type="ECO:0000256" key="4">
    <source>
        <dbReference type="SAM" id="SignalP"/>
    </source>
</evidence>
<dbReference type="Gene3D" id="3.40.50.1980">
    <property type="entry name" value="Nitrogenase molybdenum iron protein domain"/>
    <property type="match status" value="2"/>
</dbReference>
<dbReference type="InterPro" id="IPR006127">
    <property type="entry name" value="ZnuA-like"/>
</dbReference>
<reference evidence="5 6" key="1">
    <citation type="journal article" date="2019" name="Nat. Microbiol.">
        <title>Mediterranean grassland soil C-N compound turnover is dependent on rainfall and depth, and is mediated by genomically divergent microorganisms.</title>
        <authorList>
            <person name="Diamond S."/>
            <person name="Andeer P.F."/>
            <person name="Li Z."/>
            <person name="Crits-Christoph A."/>
            <person name="Burstein D."/>
            <person name="Anantharaman K."/>
            <person name="Lane K.R."/>
            <person name="Thomas B.C."/>
            <person name="Pan C."/>
            <person name="Northen T.R."/>
            <person name="Banfield J.F."/>
        </authorList>
    </citation>
    <scope>NUCLEOTIDE SEQUENCE [LARGE SCALE GENOMIC DNA]</scope>
    <source>
        <strain evidence="5">WS_4</strain>
    </source>
</reference>
<name>A0A538SN52_UNCEI</name>
<keyword evidence="1 3" id="KW-0813">Transport</keyword>
<gene>
    <name evidence="5" type="ORF">E6K74_11425</name>
</gene>
<dbReference type="GO" id="GO:0030001">
    <property type="term" value="P:metal ion transport"/>
    <property type="evidence" value="ECO:0007669"/>
    <property type="project" value="InterPro"/>
</dbReference>
<comment type="caution">
    <text evidence="5">The sequence shown here is derived from an EMBL/GenBank/DDBJ whole genome shotgun (WGS) entry which is preliminary data.</text>
</comment>
<dbReference type="Pfam" id="PF01297">
    <property type="entry name" value="ZnuA"/>
    <property type="match status" value="1"/>
</dbReference>